<dbReference type="EMBL" id="JAPDUS010000003">
    <property type="protein sequence ID" value="MCW4092434.1"/>
    <property type="molecule type" value="Genomic_DNA"/>
</dbReference>
<name>A0AAW5TU21_9BACT</name>
<reference evidence="1" key="1">
    <citation type="submission" date="2022-11" db="EMBL/GenBank/DDBJ databases">
        <title>Genomic repertoires linked with pathogenic potency of arthritogenic Prevotella copri isolated from the gut of rheumatoid arthritis patients.</title>
        <authorList>
            <person name="Nii T."/>
            <person name="Maeda Y."/>
            <person name="Motooka D."/>
            <person name="Naito M."/>
            <person name="Matsumoto Y."/>
            <person name="Ogawa T."/>
            <person name="Oguro-Igashira E."/>
            <person name="Kishikawa T."/>
            <person name="Yamashita M."/>
            <person name="Koizumi S."/>
            <person name="Kurakawa T."/>
            <person name="Okumura R."/>
            <person name="Kayama H."/>
            <person name="Murakami M."/>
            <person name="Sakaguchi T."/>
            <person name="Das B."/>
            <person name="Nakamura S."/>
            <person name="Okada Y."/>
            <person name="Kumanogoh A."/>
            <person name="Takeda K."/>
        </authorList>
    </citation>
    <scope>NUCLEOTIDE SEQUENCE</scope>
    <source>
        <strain evidence="1">N016-13</strain>
    </source>
</reference>
<comment type="caution">
    <text evidence="1">The sequence shown here is derived from an EMBL/GenBank/DDBJ whole genome shotgun (WGS) entry which is preliminary data.</text>
</comment>
<protein>
    <submittedName>
        <fullName evidence="1">Uncharacterized protein</fullName>
    </submittedName>
</protein>
<evidence type="ECO:0000313" key="2">
    <source>
        <dbReference type="Proteomes" id="UP001209074"/>
    </source>
</evidence>
<dbReference type="RefSeq" id="WP_153091822.1">
    <property type="nucleotide sequence ID" value="NZ_JAHRGJ010000006.1"/>
</dbReference>
<sequence>MKYCIERICPTGDVSEEFGDYSDEKEANRNAELLNMVDPFNNYKVKKEA</sequence>
<dbReference type="AlphaFoldDB" id="A0AAW5TU21"/>
<accession>A0AAW5TU21</accession>
<organism evidence="1 2">
    <name type="scientific">Segatella copri</name>
    <dbReference type="NCBI Taxonomy" id="165179"/>
    <lineage>
        <taxon>Bacteria</taxon>
        <taxon>Pseudomonadati</taxon>
        <taxon>Bacteroidota</taxon>
        <taxon>Bacteroidia</taxon>
        <taxon>Bacteroidales</taxon>
        <taxon>Prevotellaceae</taxon>
        <taxon>Segatella</taxon>
    </lineage>
</organism>
<gene>
    <name evidence="1" type="ORF">ONT05_02495</name>
</gene>
<proteinExistence type="predicted"/>
<evidence type="ECO:0000313" key="1">
    <source>
        <dbReference type="EMBL" id="MCW4092434.1"/>
    </source>
</evidence>
<dbReference type="Proteomes" id="UP001209074">
    <property type="component" value="Unassembled WGS sequence"/>
</dbReference>